<organism evidence="2 4">
    <name type="scientific">Legionella taurinensis</name>
    <dbReference type="NCBI Taxonomy" id="70611"/>
    <lineage>
        <taxon>Bacteria</taxon>
        <taxon>Pseudomonadati</taxon>
        <taxon>Pseudomonadota</taxon>
        <taxon>Gammaproteobacteria</taxon>
        <taxon>Legionellales</taxon>
        <taxon>Legionellaceae</taxon>
        <taxon>Legionella</taxon>
    </lineage>
</organism>
<proteinExistence type="predicted"/>
<feature type="non-terminal residue" evidence="2">
    <location>
        <position position="1"/>
    </location>
</feature>
<evidence type="ECO:0000313" key="2">
    <source>
        <dbReference type="EMBL" id="TID39681.1"/>
    </source>
</evidence>
<keyword evidence="3" id="KW-1185">Reference proteome</keyword>
<comment type="caution">
    <text evidence="2">The sequence shown here is derived from an EMBL/GenBank/DDBJ whole genome shotgun (WGS) entry which is preliminary data.</text>
</comment>
<name>A0AB38N0N1_9GAMM</name>
<protein>
    <submittedName>
        <fullName evidence="2">ISL3 family transposase</fullName>
    </submittedName>
</protein>
<evidence type="ECO:0000313" key="1">
    <source>
        <dbReference type="EMBL" id="PUT43817.1"/>
    </source>
</evidence>
<reference evidence="2 4" key="2">
    <citation type="submission" date="2018-04" db="EMBL/GenBank/DDBJ databases">
        <title>Whole genome sequence comparison of clinical and drinking water Legionella pneumophila isolates.</title>
        <authorList>
            <person name="Garner E."/>
        </authorList>
    </citation>
    <scope>NUCLEOTIDE SEQUENCE [LARGE SCALE GENOMIC DNA]</scope>
    <source>
        <strain evidence="2 4">WH02</strain>
    </source>
</reference>
<evidence type="ECO:0000313" key="4">
    <source>
        <dbReference type="Proteomes" id="UP000306421"/>
    </source>
</evidence>
<sequence length="46" mass="5327">MKKTLDKPRCRQLIPQFLDMLNSLKNSAFKSLCALGKTLDSWLFLI</sequence>
<dbReference type="EMBL" id="QCXM01000046">
    <property type="protein sequence ID" value="PUT43817.1"/>
    <property type="molecule type" value="Genomic_DNA"/>
</dbReference>
<reference evidence="1 3" key="1">
    <citation type="submission" date="2018-04" db="EMBL/GenBank/DDBJ databases">
        <title>Whole genome sequence comparison of clinical and drinking water Legionella pneumophila isolates associated with the Flint Water Crisis.</title>
        <authorList>
            <person name="Garner E."/>
            <person name="Brown C."/>
            <person name="Schwake O."/>
            <person name="Coil D."/>
            <person name="Jospin G."/>
            <person name="Eisen J."/>
            <person name="Edwards M."/>
            <person name="Pruden A."/>
        </authorList>
    </citation>
    <scope>NUCLEOTIDE SEQUENCE [LARGE SCALE GENOMIC DNA]</scope>
    <source>
        <strain evidence="1 3">Genessee03</strain>
    </source>
</reference>
<dbReference type="Proteomes" id="UP000251035">
    <property type="component" value="Unassembled WGS sequence"/>
</dbReference>
<evidence type="ECO:0000313" key="3">
    <source>
        <dbReference type="Proteomes" id="UP000251035"/>
    </source>
</evidence>
<dbReference type="Proteomes" id="UP000306421">
    <property type="component" value="Unassembled WGS sequence"/>
</dbReference>
<accession>A0AB38N0N1</accession>
<dbReference type="EMBL" id="QFGG01000044">
    <property type="protein sequence ID" value="TID39681.1"/>
    <property type="molecule type" value="Genomic_DNA"/>
</dbReference>
<gene>
    <name evidence="1" type="ORF">DB745_14150</name>
    <name evidence="2" type="ORF">DIZ81_14130</name>
</gene>
<dbReference type="AlphaFoldDB" id="A0AB38N0N1"/>